<dbReference type="HOGENOM" id="CLU_001265_51_3_1"/>
<dbReference type="Gene3D" id="1.20.1250.20">
    <property type="entry name" value="MFS general substrate transporter like domains"/>
    <property type="match status" value="1"/>
</dbReference>
<feature type="region of interest" description="Disordered" evidence="7">
    <location>
        <begin position="1"/>
        <end position="22"/>
    </location>
</feature>
<evidence type="ECO:0000256" key="5">
    <source>
        <dbReference type="ARBA" id="ARBA00022989"/>
    </source>
</evidence>
<dbReference type="EMBL" id="KE721112">
    <property type="protein sequence ID" value="ERF72125.1"/>
    <property type="molecule type" value="Genomic_DNA"/>
</dbReference>
<evidence type="ECO:0000256" key="6">
    <source>
        <dbReference type="ARBA" id="ARBA00023136"/>
    </source>
</evidence>
<dbReference type="InterPro" id="IPR036259">
    <property type="entry name" value="MFS_trans_sf"/>
</dbReference>
<dbReference type="PANTHER" id="PTHR23506">
    <property type="entry name" value="GH10249P"/>
    <property type="match status" value="1"/>
</dbReference>
<dbReference type="RefSeq" id="XP_007802194.1">
    <property type="nucleotide sequence ID" value="XM_007804003.1"/>
</dbReference>
<gene>
    <name evidence="10" type="ORF">EPUS_02916</name>
</gene>
<keyword evidence="6 8" id="KW-0472">Membrane</keyword>
<evidence type="ECO:0000259" key="9">
    <source>
        <dbReference type="PROSITE" id="PS50850"/>
    </source>
</evidence>
<feature type="transmembrane region" description="Helical" evidence="8">
    <location>
        <begin position="371"/>
        <end position="393"/>
    </location>
</feature>
<feature type="domain" description="Major facilitator superfamily (MFS) profile" evidence="9">
    <location>
        <begin position="34"/>
        <end position="473"/>
    </location>
</feature>
<dbReference type="GeneID" id="19237965"/>
<feature type="transmembrane region" description="Helical" evidence="8">
    <location>
        <begin position="73"/>
        <end position="95"/>
    </location>
</feature>
<dbReference type="CDD" id="cd17325">
    <property type="entry name" value="MFS_MdtG_SLC18_like"/>
    <property type="match status" value="1"/>
</dbReference>
<proteinExistence type="inferred from homology"/>
<keyword evidence="3" id="KW-0813">Transport</keyword>
<dbReference type="PROSITE" id="PS50850">
    <property type="entry name" value="MFS"/>
    <property type="match status" value="1"/>
</dbReference>
<evidence type="ECO:0000256" key="1">
    <source>
        <dbReference type="ARBA" id="ARBA00004141"/>
    </source>
</evidence>
<sequence length="492" mass="53344">MSPKLSQVCFHKSETGSSPSPPRALYQRSSKFFIVLTVAFSIFTDIFLYGVIVPVIPFALHHRIGIPPERVQAWTSILLATFGGALLVCSVFSGWLCDRIHLRKWPFLGALLIQGAATLMLCLATSTAALLTARILQGASGGVVWTVSLTIMTDKVESAGLGQALGYVAIARSLGVVMGPLLGGVLYERTGYYSVFALSFVFLAIDGVFRLSFIEARTASKWLATKNTEDLAETTTKKEPNKPVRRGSSISEASPFRRYAHRVHRRLPPVITLLADLRLDVALWGSFLQAVFMSGFDATIPIFVSRTFGWNSLAAGLIFLALVVPTCISPIIGWLSDKHGPRWYTAAGYLLSAIPLILLRLVDHDSTQQKVLLGALLALLGAFGTLFEIPIWAEIFRCTEIWTMANPRQYSAGGAVGQAYGLSNFFYSLGFTVGPLLTGFTYEAAGWSNMVLVLGITSVVSTIPTVLCTGGYIWRRKTERVDGVSDGGVAGS</sequence>
<dbReference type="InterPro" id="IPR001958">
    <property type="entry name" value="Tet-R_TetA/multi-R_MdtG-like"/>
</dbReference>
<feature type="transmembrane region" description="Helical" evidence="8">
    <location>
        <begin position="450"/>
        <end position="474"/>
    </location>
</feature>
<dbReference type="OrthoDB" id="5086884at2759"/>
<dbReference type="eggNOG" id="KOG3764">
    <property type="taxonomic scope" value="Eukaryota"/>
</dbReference>
<dbReference type="AlphaFoldDB" id="U1HP39"/>
<feature type="transmembrane region" description="Helical" evidence="8">
    <location>
        <begin position="32"/>
        <end position="53"/>
    </location>
</feature>
<dbReference type="InterPro" id="IPR020846">
    <property type="entry name" value="MFS_dom"/>
</dbReference>
<organism evidence="10 11">
    <name type="scientific">Endocarpon pusillum (strain Z07020 / HMAS-L-300199)</name>
    <name type="common">Lichen-forming fungus</name>
    <dbReference type="NCBI Taxonomy" id="1263415"/>
    <lineage>
        <taxon>Eukaryota</taxon>
        <taxon>Fungi</taxon>
        <taxon>Dikarya</taxon>
        <taxon>Ascomycota</taxon>
        <taxon>Pezizomycotina</taxon>
        <taxon>Eurotiomycetes</taxon>
        <taxon>Chaetothyriomycetidae</taxon>
        <taxon>Verrucariales</taxon>
        <taxon>Verrucariaceae</taxon>
        <taxon>Endocarpon</taxon>
    </lineage>
</organism>
<keyword evidence="4 8" id="KW-0812">Transmembrane</keyword>
<feature type="transmembrane region" description="Helical" evidence="8">
    <location>
        <begin position="107"/>
        <end position="129"/>
    </location>
</feature>
<dbReference type="SUPFAM" id="SSF103473">
    <property type="entry name" value="MFS general substrate transporter"/>
    <property type="match status" value="1"/>
</dbReference>
<evidence type="ECO:0000256" key="7">
    <source>
        <dbReference type="SAM" id="MobiDB-lite"/>
    </source>
</evidence>
<reference evidence="11" key="1">
    <citation type="journal article" date="2014" name="BMC Genomics">
        <title>Genome characteristics reveal the impact of lichenization on lichen-forming fungus Endocarpon pusillum Hedwig (Verrucariales, Ascomycota).</title>
        <authorList>
            <person name="Wang Y.-Y."/>
            <person name="Liu B."/>
            <person name="Zhang X.-Y."/>
            <person name="Zhou Q.-M."/>
            <person name="Zhang T."/>
            <person name="Li H."/>
            <person name="Yu Y.-F."/>
            <person name="Zhang X.-L."/>
            <person name="Hao X.-Y."/>
            <person name="Wang M."/>
            <person name="Wang L."/>
            <person name="Wei J.-C."/>
        </authorList>
    </citation>
    <scope>NUCLEOTIDE SEQUENCE [LARGE SCALE GENOMIC DNA]</scope>
    <source>
        <strain evidence="11">Z07020 / HMAS-L-300199</strain>
    </source>
</reference>
<feature type="transmembrane region" description="Helical" evidence="8">
    <location>
        <begin position="341"/>
        <end position="359"/>
    </location>
</feature>
<keyword evidence="11" id="KW-1185">Reference proteome</keyword>
<accession>U1HP39</accession>
<dbReference type="GO" id="GO:0022857">
    <property type="term" value="F:transmembrane transporter activity"/>
    <property type="evidence" value="ECO:0007669"/>
    <property type="project" value="InterPro"/>
</dbReference>
<evidence type="ECO:0000256" key="4">
    <source>
        <dbReference type="ARBA" id="ARBA00022692"/>
    </source>
</evidence>
<dbReference type="InterPro" id="IPR050930">
    <property type="entry name" value="MFS_Vesicular_Transporter"/>
</dbReference>
<comment type="subcellular location">
    <subcellularLocation>
        <location evidence="1">Membrane</location>
        <topology evidence="1">Multi-pass membrane protein</topology>
    </subcellularLocation>
</comment>
<dbReference type="InterPro" id="IPR011701">
    <property type="entry name" value="MFS"/>
</dbReference>
<evidence type="ECO:0000256" key="3">
    <source>
        <dbReference type="ARBA" id="ARBA00022448"/>
    </source>
</evidence>
<evidence type="ECO:0000313" key="11">
    <source>
        <dbReference type="Proteomes" id="UP000019373"/>
    </source>
</evidence>
<comment type="similarity">
    <text evidence="2">Belongs to the major facilitator superfamily. Vesicular transporter family.</text>
</comment>
<protein>
    <recommendedName>
        <fullName evidence="9">Major facilitator superfamily (MFS) profile domain-containing protein</fullName>
    </recommendedName>
</protein>
<feature type="transmembrane region" description="Helical" evidence="8">
    <location>
        <begin position="164"/>
        <end position="186"/>
    </location>
</feature>
<feature type="region of interest" description="Disordered" evidence="7">
    <location>
        <begin position="230"/>
        <end position="251"/>
    </location>
</feature>
<dbReference type="PANTHER" id="PTHR23506:SF23">
    <property type="entry name" value="GH10249P"/>
    <property type="match status" value="1"/>
</dbReference>
<feature type="transmembrane region" description="Helical" evidence="8">
    <location>
        <begin position="192"/>
        <end position="213"/>
    </location>
</feature>
<dbReference type="Proteomes" id="UP000019373">
    <property type="component" value="Unassembled WGS sequence"/>
</dbReference>
<evidence type="ECO:0000256" key="8">
    <source>
        <dbReference type="SAM" id="Phobius"/>
    </source>
</evidence>
<evidence type="ECO:0000256" key="2">
    <source>
        <dbReference type="ARBA" id="ARBA00006829"/>
    </source>
</evidence>
<dbReference type="GO" id="GO:0016020">
    <property type="term" value="C:membrane"/>
    <property type="evidence" value="ECO:0007669"/>
    <property type="project" value="UniProtKB-SubCell"/>
</dbReference>
<feature type="transmembrane region" description="Helical" evidence="8">
    <location>
        <begin position="135"/>
        <end position="152"/>
    </location>
</feature>
<feature type="transmembrane region" description="Helical" evidence="8">
    <location>
        <begin position="313"/>
        <end position="335"/>
    </location>
</feature>
<dbReference type="PRINTS" id="PR01035">
    <property type="entry name" value="TCRTETA"/>
</dbReference>
<keyword evidence="5 8" id="KW-1133">Transmembrane helix</keyword>
<dbReference type="OMA" id="TRTPEVW"/>
<name>U1HP39_ENDPU</name>
<evidence type="ECO:0000313" key="10">
    <source>
        <dbReference type="EMBL" id="ERF72125.1"/>
    </source>
</evidence>
<dbReference type="Pfam" id="PF07690">
    <property type="entry name" value="MFS_1"/>
    <property type="match status" value="1"/>
</dbReference>